<feature type="region of interest" description="Disordered" evidence="12">
    <location>
        <begin position="3754"/>
        <end position="3774"/>
    </location>
</feature>
<organism evidence="15">
    <name type="scientific">Cladocopium goreaui</name>
    <dbReference type="NCBI Taxonomy" id="2562237"/>
    <lineage>
        <taxon>Eukaryota</taxon>
        <taxon>Sar</taxon>
        <taxon>Alveolata</taxon>
        <taxon>Dinophyceae</taxon>
        <taxon>Suessiales</taxon>
        <taxon>Symbiodiniaceae</taxon>
        <taxon>Cladocopium</taxon>
    </lineage>
</organism>
<feature type="region of interest" description="Disordered" evidence="12">
    <location>
        <begin position="3986"/>
        <end position="4020"/>
    </location>
</feature>
<evidence type="ECO:0000256" key="3">
    <source>
        <dbReference type="ARBA" id="ARBA00022538"/>
    </source>
</evidence>
<dbReference type="InterPro" id="IPR013518">
    <property type="entry name" value="K_chnl_inward-rec_Kir_cyto"/>
</dbReference>
<dbReference type="EMBL" id="CAMXCT010001114">
    <property type="protein sequence ID" value="CAI3986911.1"/>
    <property type="molecule type" value="Genomic_DNA"/>
</dbReference>
<evidence type="ECO:0000259" key="14">
    <source>
        <dbReference type="PROSITE" id="PS50994"/>
    </source>
</evidence>
<gene>
    <name evidence="15" type="ORF">C1SCF055_LOCUS14224</name>
</gene>
<evidence type="ECO:0000313" key="17">
    <source>
        <dbReference type="EMBL" id="CAL4774223.1"/>
    </source>
</evidence>
<keyword evidence="4 11" id="KW-0812">Transmembrane</keyword>
<feature type="region of interest" description="Disordered" evidence="12">
    <location>
        <begin position="4048"/>
        <end position="4075"/>
    </location>
</feature>
<dbReference type="InterPro" id="IPR001584">
    <property type="entry name" value="Integrase_cat-core"/>
</dbReference>
<dbReference type="InterPro" id="IPR032436">
    <property type="entry name" value="URB1_C"/>
</dbReference>
<keyword evidence="8 11" id="KW-0406">Ion transport</keyword>
<keyword evidence="7 13" id="KW-1133">Transmembrane helix</keyword>
<dbReference type="GO" id="GO:0005886">
    <property type="term" value="C:plasma membrane"/>
    <property type="evidence" value="ECO:0007669"/>
    <property type="project" value="TreeGrafter"/>
</dbReference>
<name>A0A9P1C8I1_9DINO</name>
<evidence type="ECO:0000256" key="11">
    <source>
        <dbReference type="RuleBase" id="RU003822"/>
    </source>
</evidence>
<protein>
    <submittedName>
        <fullName evidence="17">Transposon Ty4-J Gag-Pol polyprotein</fullName>
    </submittedName>
</protein>
<feature type="compositionally biased region" description="Basic and acidic residues" evidence="12">
    <location>
        <begin position="2787"/>
        <end position="2802"/>
    </location>
</feature>
<evidence type="ECO:0000256" key="1">
    <source>
        <dbReference type="ARBA" id="ARBA00004141"/>
    </source>
</evidence>
<feature type="region of interest" description="Disordered" evidence="12">
    <location>
        <begin position="1307"/>
        <end position="1376"/>
    </location>
</feature>
<dbReference type="InterPro" id="IPR014756">
    <property type="entry name" value="Ig_E-set"/>
</dbReference>
<dbReference type="PANTHER" id="PTHR11767">
    <property type="entry name" value="INWARD RECTIFIER POTASSIUM CHANNEL"/>
    <property type="match status" value="1"/>
</dbReference>
<dbReference type="EMBL" id="CAMXCT030001114">
    <property type="protein sequence ID" value="CAL4774223.1"/>
    <property type="molecule type" value="Genomic_DNA"/>
</dbReference>
<dbReference type="InterPro" id="IPR036397">
    <property type="entry name" value="RNaseH_sf"/>
</dbReference>
<dbReference type="PROSITE" id="PS50994">
    <property type="entry name" value="INTEGRASE"/>
    <property type="match status" value="1"/>
</dbReference>
<dbReference type="Pfam" id="PF01007">
    <property type="entry name" value="IRK"/>
    <property type="match status" value="1"/>
</dbReference>
<dbReference type="SUPFAM" id="SSF81296">
    <property type="entry name" value="E set domains"/>
    <property type="match status" value="1"/>
</dbReference>
<proteinExistence type="inferred from homology"/>
<feature type="region of interest" description="Disordered" evidence="12">
    <location>
        <begin position="2787"/>
        <end position="2911"/>
    </location>
</feature>
<dbReference type="SUPFAM" id="SSF53098">
    <property type="entry name" value="Ribonuclease H-like"/>
    <property type="match status" value="1"/>
</dbReference>
<keyword evidence="9 13" id="KW-0472">Membrane</keyword>
<reference evidence="16" key="2">
    <citation type="submission" date="2024-04" db="EMBL/GenBank/DDBJ databases">
        <authorList>
            <person name="Chen Y."/>
            <person name="Shah S."/>
            <person name="Dougan E. K."/>
            <person name="Thang M."/>
            <person name="Chan C."/>
        </authorList>
    </citation>
    <scope>NUCLEOTIDE SEQUENCE [LARGE SCALE GENOMIC DNA]</scope>
</reference>
<dbReference type="SUPFAM" id="SSF81324">
    <property type="entry name" value="Voltage-gated potassium channels"/>
    <property type="match status" value="1"/>
</dbReference>
<dbReference type="InterPro" id="IPR041647">
    <property type="entry name" value="IRK_C"/>
</dbReference>
<evidence type="ECO:0000256" key="5">
    <source>
        <dbReference type="ARBA" id="ARBA00022882"/>
    </source>
</evidence>
<feature type="region of interest" description="Disordered" evidence="12">
    <location>
        <begin position="1186"/>
        <end position="1223"/>
    </location>
</feature>
<feature type="compositionally biased region" description="Polar residues" evidence="12">
    <location>
        <begin position="40"/>
        <end position="58"/>
    </location>
</feature>
<evidence type="ECO:0000256" key="13">
    <source>
        <dbReference type="SAM" id="Phobius"/>
    </source>
</evidence>
<evidence type="ECO:0000256" key="12">
    <source>
        <dbReference type="SAM" id="MobiDB-lite"/>
    </source>
</evidence>
<feature type="compositionally biased region" description="Polar residues" evidence="12">
    <location>
        <begin position="1"/>
        <end position="21"/>
    </location>
</feature>
<evidence type="ECO:0000313" key="15">
    <source>
        <dbReference type="EMBL" id="CAI3986911.1"/>
    </source>
</evidence>
<sequence length="5170" mass="573424">MYTSSLPSLPECQPSNKTMSQAAGDALESWLSEESHLSSDCSGSAQSAHGSGETGRSQSELRDPSEFNGGSRLVGMALPPVASAFHVRKKRKIYAMFIYDLFHTVLELPFLGLYPMVFCLYVLASGTCFKMLLRALCHFIFALVWWSISDNCAIGLSSLLSAFYFSVETQMTIGYGAPKENFDGCPEAVLILPLQVVCGQFLDAAVIGVVFAQISAASAHAASVMFSDTALLRVIDGCAYLTFRIAKRTGFTLSQGKIQVYCVQHHKDPTQPKGVRVEINAMDLIEPDMDMHNGVIFLGLPTEVVHKVDYESPLSPVVPRGTEGHPHELDVRTYMRQSTYMEVLVLVSGVEQTTAASFEARHSYTLDDIFWDRTFAPCVSINERGYHTVDLFSFHQSHMNRDESMVNSLDHAISTRTHPSILATLHPQVADWTIYQSRWPGVAAGRLEELFSFSSRQVSHSDIFTRQNSVMPATQPATMPATHHEDLEASAVSPKWLIRLGEWEVFGLKKEGFFGHESSMFCGRLKLALQPRLSRAWLLNIRFLRTLLEMEVSSLRSEALNLIGHENTDAVQELRLSWIQEALIPKAMQKTLITQALLQQNAIIRLAALQLLIAALQRLQRAVVGCSWEPAEKEELLQRAQHQLPELNTLLLLWQQLCKEDHFDPTPTEPSFDLEGSTPSKSKGAKGAKGAKRKHGGAAEEWPVENGDNGDADAYETTEVLQVTREEMLQWMGLDGPDMPSHLVFTCWCKSIQRYLEVLPQSALDVKFDWLEAQRPTLRHCDPRWFAKRAMCDCSSSLRRNSAFKLVAEHWLLQLTAIALLSLGSYLWCLGAMALDTLRYGSFKPTYVATDTKALPGYGGEVQSWADYRFAVEALEKKEAQIAEGERKKLGPLALRLTERLVGPALQVAKKVGVEKQAALELYRAGMREGILSRQTGEPMSSYCLRREAWWTQLRDMDPSIQCSDAILGEQLLQHAGLGHLEQQMVRTVCQNDLSDMDRLANTLRDQFGTLHERETNRGKGKGKYEYKPWSQRTGYMTDFADDNSLEDSSQAGYNAVETYQDSYANHQEDDETYGDDDAAWEDDQREREIEEEVVIWYASQSIDAQTCAQEDLELVVDAVEVEISAYYNRMQAEHRGVTSPANSSNYAGGSSTMSSQERQAKVLAAKQRSHCRACGQLGHWQRDPICPQRGRGKGFGKKGKGGKFGKAKGDYGKSRGKGGKKDKPRVVYFAVGEASGSGDGHCYMVLHSSLDDPGTPTGSAEGRLEGRLDAEQQRALEAEVQRLMQLPRDEIDRRLQQELEFMPPVSKAAPSLKSPTPVPKAIMPPSDLATSSTSRTPLTASSLSSMRPPVPPMPTRSSGPILESEPGDPTPGDGGVCAHRNITRRGSNQYLTMVTCKDCGQRLQIERREPDADRPMAVFTPMECPHPTDQVSWRGSNGYAWKWSCAACGASDSVKKQPGQPRPVPGQGSTSVVIEADENTGYNINNEAQALMDETLFVSLAEWEQFRGLLGRMVNNHITLHGAITQGEFLHVVNATLLCYKTLGSTFTQAMTSMPVAKASPGARSTTSAARSTSSVGTLRTEAGGIDGSNMITFGRYKGYTFADVYEMDAGYVQFALDERAKGSAYCTNMQRFQDYCLRRRESEGLAVAYMVDDEFAVSGPEDDDVLMYLDSGCNSTCHGQYWMEKFEDATNYRPQWMSRERKNLIGIGGAALSLGIRKLYIALETLEGYNVPGIITSIEIEGSHAPLLLSLPAQQDLGMVIDLVEGTVKSRTLGCTFNAVRGRRNRLIGLRLTPGDFMDDGATIPVSLMAEADDGDRGDRDRDQWRRHAKTLMTHEVKKLPMKKKRHRGHQQCVRRGSQQDSARGSADPPSFETYNGLEDWTEDDVFPPAPQPLPETEDDEFVYVEVDVTDDEDDDVIITEDNPENAESEEEENPERRDESTQDIINELEALPDEVFDAFPDELFLPGGGDGDGSPSSPTSQQHPEEDEADCWELKDDLVIRHHFTPRKQFFNPKDAELSLPIDLNRLSSTRWTFMEYLDKEEKDTEIDEWKEKPSTAGRDRVWVGTTEFRVIPVDEELKTQRMSWEDGPKKVMNRGQRKKIHAEVQDIEKEDYALWSVLRRQRPAMPRGWKALLELFAGAAVLTATFQAQGYECCQPLDIRSGWNVFDNDQRKQVEHTIEKENPYLLSLAWPCGPWSPWQRLCPDKDLVWAKRRDWLEVFRWFKKIIKKQRDRGGVSMLENPWPSEAWNTEEMQQVIALGLECNKIDMCSFNLRDRESGLLHRKGTCIATDSPGISETLHGKVCHGGHQHQPLEGKNAYGSRCQQAGKYTVEFCKTIVKGVQRDLENQLCYAFAAEDLLEDVENQDDSATLDGIHGPDDLGKLSASQEVERNVTHEEDLELLDKDADPEGEKLRKQEWRKLSKAERVGIRRLHHMTSHATKSQMTRMLRYANADKAVIRAVRHFRCPSCDRIAPEARPQVVKPPDPYVFNDSIGMDIFTIKDAFEQPFHVLHVICLGTHFHAGEVLGVAHGVPSSNKCLQTLLRIWMNWTGLPTHIVCDRGTHNRGVLMQQLEQRGCRFRFAALEAPYQLGKIERGGGILKGMMKRVIASTTTVGEDELRMCLVECLETKNRQGTVNGFSPCQWVLGRNPRMFGWQDEVDDDFHNVLDPDPTSTFNRRGAMRESARLAWAMEDSHRRVRAALLRRGGTPEEVYRPGDLIAFKRKQKTGGWVGPARVLATEGKNLWILHSGIPILVAGNRVRAVNAEEHLENELLDKSRLSRKRPFLDPEAVRQPHRFDDQGQQPYVDMRGPIGGDQSGADRSGGESPKRVRSSDEGASSPARSSRVPSAAASPAAPAKSDDLDELLDAEVEESGGPAREQVQQHQEERPAAVTARQTTATSTTGPPMVRTPLAKAMAIDGGDRLDFGVLRTRAMRTERTGPYERIEPQAEEDERPAAHFNFPEPTEANLALAKEFVCFMVKRKNKSDSHEINYGRASDEMKRKLNESRAKEWSNWLKYKAIRFPTQAEIESLLLAGESVIPMRWVDIDKNEKLRAPGDTTIPEKLKSRLVIRGDLEDGNFRTDCPTASSTAVHILLSYASCKRLKLKSGDISAAFLQGAPIQRVLLLSAPRDGIPVEGGPWISPEEYMIALMSVYGSKDAPRGFWLELRQTIIDNGVVEIEPAFYALIHEGECHGLLATHVDDLLWTGTPMMDEVMNKVQERFTFGATEEGSFRFCGRKIVDTEDYISVSSPETLSKVKPIHIDGGRQREPSSPASVSEQSQMRAVLGSIGWVARLCRPELCYGCSSLQGKQAKPTAEDLRNTNKLLASAQKTKDNGVRFVKGKFDFEEAILLSVTDASHAAEVSVTEDGKTQGHRSQSGRFLLLAGAAPTVRQPAWCHVLEWQSQTLKRVCRSTLQAEVLSSMLGSESAQQVRILLYSLKYPRIPGDRGMGWKILAADSKLVLWYSDCRSFIDYMSATTPGSITDKRLAIDMTALRQELWRGENEEIGDPSSSPKMPIDAKDQLVWICTADMLSDQLTKSMRWDSVRNLCDTGCFPLTVSPLSGDVYRTLACVKCVAVAMHSRSQSMQLSKSQRAWLETLLRLRSSASVSEELREECTGQILTFLLGRGLLGRSERVELELLLLALEKRPQCVGFVGQVLQALFSRPGYFMSLAEAPSLLPVALLQHLTRRDPQSLALPPSATQQQRSTTALTCCKMVKHFLLQMASSLPETAKAVLGLVRSIGEWKAGSVAQEEEDPSTAGDTPAEGLRQELLEKLRSRKRKREDDDGPPEAVASKYGDGLWMAMGPKAMTTFAERFLEEAVEKSDVDLFKDLFRIYPLAEVEDYFKAGQWQNALMLMDLQLFLAHREESGAGEPPPLEQLKLPTLPEAGQILEGQVNQGNQVKESRTIMVTPVLPQAETLQILIFVNKHGLDLTKTKALLAPLELSVREPLMSDFSPGNDGSALNQLQDFMEKSGISFERLDDSPSAATPSASTEAGAELTEASEASPAASEASTVAKTAPAAVAAPAAPVGGPRPVGPLKPGPVVVPARTPKPPVKAPPVKPPVKTPPVRPAAAATAATSLTKPPVVTPLVVLAPTGVAVSKPMPSVLAAKLPNKRPLEAPLEPNQKRPHVVPERPVVPKVVRPKVAPKMPMGFPVPSVPLRMIATQAPEADAVAEAMAALKSEELLLPQKREVFLKLAQDDRITLLHRLLETLSPAASQVISWDRPALVQLAMTAQIPLLAAKSNKGLTLALLPVFEQISWSHPQNRKALTKQLTWQSGDPAAVLQLAAALVPERVSFLNAVEGLTAASLRPLPSKEQLLSLSKFVLNPAPLLLKMVCEAMEQEEMVASSACLPGHSAASFRFEIELLQRVEGAFSHFLDAINAEELSDEQMLEAAELVVKALPLVGDLPQEKLKDFVKVSTGREKKAAALVLGSLHQMERQSWHVPAARRLLSLISEEMPSDWLLQHAVLWWSQLLPKLEKLQDFIAQLEQNYRGSLSPSDLLTWQLLCSAAQFAAGADANSWSFRSWAHRLKPLGGGTWSWDLDQRRVRATAEIFRFDRGAQEKAAERDAYDIAYLLPFLAGQLRLTYQESGGVASQSLGATLSAAMCGGALELLLLGTACAEPLLRACAFEALSIVLAIAHFWNVTSFEKDEANKRLPFRELPELVRLLCYVRDGLDTPEDDNPPTLPRLAASFFAGCVPVLIQPQHMLYQTLAKYLFGKPAADFQDVPLFYKLLLPQTADSQEARLWFLRILRRGLATGGALGGDEISRRALARRHVLPWLMSFAGSKELGSFPILMEVINCLEASLTAPTYAAEGTALRLSVAEWTANQAVRPSGARHSVQVLLALGRLVTALLKMPGGDLEKSRVAKHGTHLLTLGRALKALATACRHTLESSDEETQDASRLKLVTMLWEQIGRLGKLVQRLQALDSGIVEEDASNRCAAAGWALAAELDSALKLTSLCGRLMKLDEVSQSRKLSAQALVKVASSSSSLKDLLGELVVLLQATPSSTLLYNMVVDVVQHTLVEGDVKTCWSLETQQEAVSAMWQILRAKAKKVFTCSETKESLCKMLCAVLALPHHPSMEWRVRLLIAAILSLQQAPDEQLQRLLAELPSPMKAICPKEDGGKHLEPTVTNVLRYVLVPEAKSAQLRRKSEKLLQ</sequence>
<keyword evidence="10 11" id="KW-0407">Ion channel</keyword>
<feature type="region of interest" description="Disordered" evidence="12">
    <location>
        <begin position="1"/>
        <end position="64"/>
    </location>
</feature>
<dbReference type="Gene3D" id="1.10.287.70">
    <property type="match status" value="1"/>
</dbReference>
<dbReference type="GO" id="GO:0005242">
    <property type="term" value="F:inward rectifier potassium channel activity"/>
    <property type="evidence" value="ECO:0007669"/>
    <property type="project" value="InterPro"/>
</dbReference>
<keyword evidence="5 11" id="KW-0851">Voltage-gated channel</keyword>
<evidence type="ECO:0000256" key="8">
    <source>
        <dbReference type="ARBA" id="ARBA00023065"/>
    </source>
</evidence>
<feature type="compositionally biased region" description="Low complexity" evidence="12">
    <location>
        <begin position="2893"/>
        <end position="2906"/>
    </location>
</feature>
<feature type="compositionally biased region" description="Low complexity" evidence="12">
    <location>
        <begin position="3990"/>
        <end position="4020"/>
    </location>
</feature>
<dbReference type="Proteomes" id="UP001152797">
    <property type="component" value="Unassembled WGS sequence"/>
</dbReference>
<feature type="region of interest" description="Disordered" evidence="12">
    <location>
        <begin position="2371"/>
        <end position="2396"/>
    </location>
</feature>
<feature type="compositionally biased region" description="Basic residues" evidence="12">
    <location>
        <begin position="1191"/>
        <end position="1207"/>
    </location>
</feature>
<feature type="region of interest" description="Disordered" evidence="12">
    <location>
        <begin position="1839"/>
        <end position="1943"/>
    </location>
</feature>
<feature type="transmembrane region" description="Helical" evidence="13">
    <location>
        <begin position="101"/>
        <end position="124"/>
    </location>
</feature>
<keyword evidence="18" id="KW-1185">Reference proteome</keyword>
<evidence type="ECO:0000256" key="7">
    <source>
        <dbReference type="ARBA" id="ARBA00022989"/>
    </source>
</evidence>
<dbReference type="Gene3D" id="2.60.40.1400">
    <property type="entry name" value="G protein-activated inward rectifier potassium channel 1"/>
    <property type="match status" value="1"/>
</dbReference>
<accession>A0A9P1C8I1</accession>
<evidence type="ECO:0000256" key="2">
    <source>
        <dbReference type="ARBA" id="ARBA00022448"/>
    </source>
</evidence>
<dbReference type="InterPro" id="IPR012337">
    <property type="entry name" value="RNaseH-like_sf"/>
</dbReference>
<comment type="subcellular location">
    <subcellularLocation>
        <location evidence="1 11">Membrane</location>
        <topology evidence="1 11">Multi-pass membrane protein</topology>
    </subcellularLocation>
</comment>
<evidence type="ECO:0000256" key="6">
    <source>
        <dbReference type="ARBA" id="ARBA00022958"/>
    </source>
</evidence>
<feature type="region of interest" description="Disordered" evidence="12">
    <location>
        <begin position="665"/>
        <end position="711"/>
    </location>
</feature>
<comment type="similarity">
    <text evidence="11">Belongs to the inward rectifier-type potassium channel (TC 1.A.2.1) family.</text>
</comment>
<dbReference type="EMBL" id="CAMXCT020001114">
    <property type="protein sequence ID" value="CAL1140286.1"/>
    <property type="molecule type" value="Genomic_DNA"/>
</dbReference>
<evidence type="ECO:0000256" key="9">
    <source>
        <dbReference type="ARBA" id="ARBA00023136"/>
    </source>
</evidence>
<dbReference type="GO" id="GO:0034765">
    <property type="term" value="P:regulation of monoatomic ion transmembrane transport"/>
    <property type="evidence" value="ECO:0007669"/>
    <property type="project" value="TreeGrafter"/>
</dbReference>
<dbReference type="GO" id="GO:1990573">
    <property type="term" value="P:potassium ion import across plasma membrane"/>
    <property type="evidence" value="ECO:0007669"/>
    <property type="project" value="TreeGrafter"/>
</dbReference>
<dbReference type="OrthoDB" id="273257at2759"/>
<evidence type="ECO:0000313" key="18">
    <source>
        <dbReference type="Proteomes" id="UP001152797"/>
    </source>
</evidence>
<reference evidence="15" key="1">
    <citation type="submission" date="2022-10" db="EMBL/GenBank/DDBJ databases">
        <authorList>
            <person name="Chen Y."/>
            <person name="Dougan E. K."/>
            <person name="Chan C."/>
            <person name="Rhodes N."/>
            <person name="Thang M."/>
        </authorList>
    </citation>
    <scope>NUCLEOTIDE SEQUENCE</scope>
</reference>
<dbReference type="GO" id="GO:0015074">
    <property type="term" value="P:DNA integration"/>
    <property type="evidence" value="ECO:0007669"/>
    <property type="project" value="InterPro"/>
</dbReference>
<feature type="compositionally biased region" description="Low complexity" evidence="12">
    <location>
        <begin position="2840"/>
        <end position="2860"/>
    </location>
</feature>
<keyword evidence="2 11" id="KW-0813">Transport</keyword>
<keyword evidence="3 11" id="KW-0633">Potassium transport</keyword>
<feature type="region of interest" description="Disordered" evidence="12">
    <location>
        <begin position="1136"/>
        <end position="1161"/>
    </location>
</feature>
<dbReference type="InterPro" id="IPR040445">
    <property type="entry name" value="Kir_TM"/>
</dbReference>
<dbReference type="GO" id="GO:0003676">
    <property type="term" value="F:nucleic acid binding"/>
    <property type="evidence" value="ECO:0007669"/>
    <property type="project" value="InterPro"/>
</dbReference>
<dbReference type="GO" id="GO:0034702">
    <property type="term" value="C:monoatomic ion channel complex"/>
    <property type="evidence" value="ECO:0007669"/>
    <property type="project" value="UniProtKB-KW"/>
</dbReference>
<dbReference type="Gene3D" id="3.30.420.10">
    <property type="entry name" value="Ribonuclease H-like superfamily/Ribonuclease H"/>
    <property type="match status" value="1"/>
</dbReference>
<feature type="compositionally biased region" description="Basic and acidic residues" evidence="12">
    <location>
        <begin position="2825"/>
        <end position="2837"/>
    </location>
</feature>
<comment type="caution">
    <text evidence="15">The sequence shown here is derived from an EMBL/GenBank/DDBJ whole genome shotgun (WGS) entry which is preliminary data.</text>
</comment>
<evidence type="ECO:0000256" key="4">
    <source>
        <dbReference type="ARBA" id="ARBA00022692"/>
    </source>
</evidence>
<feature type="compositionally biased region" description="Acidic residues" evidence="12">
    <location>
        <begin position="1898"/>
        <end position="1936"/>
    </location>
</feature>
<keyword evidence="6 11" id="KW-0630">Potassium</keyword>
<evidence type="ECO:0000313" key="16">
    <source>
        <dbReference type="EMBL" id="CAL1140286.1"/>
    </source>
</evidence>
<feature type="compositionally biased region" description="Basic and acidic residues" evidence="12">
    <location>
        <begin position="1208"/>
        <end position="1223"/>
    </location>
</feature>
<evidence type="ECO:0000256" key="10">
    <source>
        <dbReference type="ARBA" id="ARBA00023303"/>
    </source>
</evidence>
<feature type="compositionally biased region" description="Polar residues" evidence="12">
    <location>
        <begin position="1140"/>
        <end position="1158"/>
    </location>
</feature>
<feature type="compositionally biased region" description="Acidic residues" evidence="12">
    <location>
        <begin position="2864"/>
        <end position="2875"/>
    </location>
</feature>
<feature type="region of interest" description="Disordered" evidence="12">
    <location>
        <begin position="1963"/>
        <end position="1992"/>
    </location>
</feature>
<feature type="compositionally biased region" description="Basic residues" evidence="12">
    <location>
        <begin position="1842"/>
        <end position="1852"/>
    </location>
</feature>
<dbReference type="InterPro" id="IPR016449">
    <property type="entry name" value="K_chnl_inward-rec_Kir"/>
</dbReference>
<dbReference type="PRINTS" id="PR01320">
    <property type="entry name" value="KIRCHANNEL"/>
</dbReference>
<dbReference type="Pfam" id="PF16201">
    <property type="entry name" value="NopRA1"/>
    <property type="match status" value="1"/>
</dbReference>
<dbReference type="Pfam" id="PF17655">
    <property type="entry name" value="IRK_C"/>
    <property type="match status" value="1"/>
</dbReference>
<feature type="compositionally biased region" description="Polar residues" evidence="12">
    <location>
        <begin position="1329"/>
        <end position="1346"/>
    </location>
</feature>
<feature type="compositionally biased region" description="Basic residues" evidence="12">
    <location>
        <begin position="683"/>
        <end position="696"/>
    </location>
</feature>
<feature type="compositionally biased region" description="Pro residues" evidence="12">
    <location>
        <begin position="4057"/>
        <end position="4075"/>
    </location>
</feature>
<feature type="domain" description="Integrase catalytic" evidence="14">
    <location>
        <begin position="2485"/>
        <end position="2652"/>
    </location>
</feature>